<reference evidence="2 3" key="1">
    <citation type="journal article" date="2015" name="Nature">
        <title>rRNA introns, odd ribosomes, and small enigmatic genomes across a large radiation of phyla.</title>
        <authorList>
            <person name="Brown C.T."/>
            <person name="Hug L.A."/>
            <person name="Thomas B.C."/>
            <person name="Sharon I."/>
            <person name="Castelle C.J."/>
            <person name="Singh A."/>
            <person name="Wilkins M.J."/>
            <person name="Williams K.H."/>
            <person name="Banfield J.F."/>
        </authorList>
    </citation>
    <scope>NUCLEOTIDE SEQUENCE [LARGE SCALE GENOMIC DNA]</scope>
</reference>
<dbReference type="CDD" id="cd04301">
    <property type="entry name" value="NAT_SF"/>
    <property type="match status" value="1"/>
</dbReference>
<evidence type="ECO:0000313" key="2">
    <source>
        <dbReference type="EMBL" id="KKS71965.1"/>
    </source>
</evidence>
<dbReference type="AlphaFoldDB" id="A0A0G1BF09"/>
<dbReference type="PROSITE" id="PS51186">
    <property type="entry name" value="GNAT"/>
    <property type="match status" value="1"/>
</dbReference>
<evidence type="ECO:0000259" key="1">
    <source>
        <dbReference type="PROSITE" id="PS51186"/>
    </source>
</evidence>
<dbReference type="PANTHER" id="PTHR43451:SF1">
    <property type="entry name" value="ACETYLTRANSFERASE"/>
    <property type="match status" value="1"/>
</dbReference>
<evidence type="ECO:0000313" key="3">
    <source>
        <dbReference type="Proteomes" id="UP000033867"/>
    </source>
</evidence>
<dbReference type="InterPro" id="IPR016181">
    <property type="entry name" value="Acyl_CoA_acyltransferase"/>
</dbReference>
<dbReference type="Pfam" id="PF13673">
    <property type="entry name" value="Acetyltransf_10"/>
    <property type="match status" value="1"/>
</dbReference>
<dbReference type="Gene3D" id="3.40.630.30">
    <property type="match status" value="1"/>
</dbReference>
<dbReference type="Proteomes" id="UP000033867">
    <property type="component" value="Unassembled WGS sequence"/>
</dbReference>
<proteinExistence type="predicted"/>
<organism evidence="2 3">
    <name type="scientific">Candidatus Magasanikbacteria bacterium GW2011_GWE2_42_7</name>
    <dbReference type="NCBI Taxonomy" id="1619052"/>
    <lineage>
        <taxon>Bacteria</taxon>
        <taxon>Candidatus Magasanikiibacteriota</taxon>
    </lineage>
</organism>
<feature type="domain" description="N-acetyltransferase" evidence="1">
    <location>
        <begin position="1"/>
        <end position="153"/>
    </location>
</feature>
<dbReference type="GO" id="GO:0016747">
    <property type="term" value="F:acyltransferase activity, transferring groups other than amino-acyl groups"/>
    <property type="evidence" value="ECO:0007669"/>
    <property type="project" value="InterPro"/>
</dbReference>
<dbReference type="InterPro" id="IPR052564">
    <property type="entry name" value="N-acetyltrans/Recomb-assoc"/>
</dbReference>
<dbReference type="PANTHER" id="PTHR43451">
    <property type="entry name" value="ACETYLTRANSFERASE (GNAT) FAMILY PROTEIN"/>
    <property type="match status" value="1"/>
</dbReference>
<name>A0A0G1BF09_9BACT</name>
<dbReference type="SUPFAM" id="SSF55729">
    <property type="entry name" value="Acyl-CoA N-acyltransferases (Nat)"/>
    <property type="match status" value="1"/>
</dbReference>
<gene>
    <name evidence="2" type="ORF">UV42_C0016G0014</name>
</gene>
<dbReference type="InterPro" id="IPR000182">
    <property type="entry name" value="GNAT_dom"/>
</dbReference>
<sequence>MKIKTATINDAKEMHRIHTSAVHTTCKDFYTERQIQAWLEGRSPEGYYEGINNGEMYVAEDDGKIIGFGHAIPGEVIAIFVDPTFHKKGMGKRLLDYGLHIASQNHKKIKIESTINAESFYKKYGFVKIKDDVFIKQGIKIPIIVLEYSTTSPTT</sequence>
<dbReference type="EMBL" id="LCEK01000016">
    <property type="protein sequence ID" value="KKS71965.1"/>
    <property type="molecule type" value="Genomic_DNA"/>
</dbReference>
<protein>
    <recommendedName>
        <fullName evidence="1">N-acetyltransferase domain-containing protein</fullName>
    </recommendedName>
</protein>
<comment type="caution">
    <text evidence="2">The sequence shown here is derived from an EMBL/GenBank/DDBJ whole genome shotgun (WGS) entry which is preliminary data.</text>
</comment>
<accession>A0A0G1BF09</accession>